<reference evidence="2 3" key="1">
    <citation type="submission" date="2019-03" db="EMBL/GenBank/DDBJ databases">
        <title>Genomic Encyclopedia of Archaeal and Bacterial Type Strains, Phase II (KMG-II): from individual species to whole genera.</title>
        <authorList>
            <person name="Goeker M."/>
        </authorList>
    </citation>
    <scope>NUCLEOTIDE SEQUENCE [LARGE SCALE GENOMIC DNA]</scope>
    <source>
        <strain evidence="2 3">DSM 45499</strain>
    </source>
</reference>
<sequence>MARSMHRRVAMTVLMLLSSAALSAAPSASAAPSSVADYDPCSGEAVTKRLLTIGPNLVGGPRQTVRFNCGQEEGEGVSWGLRHIVAGHAKLPTEQDFENLKTCVTLLATDWRGYVKEDSDWVFRRVNRDGVTWRMVVRDTTVNDRGVITIFAQGEDNEKLNWNQCA</sequence>
<feature type="signal peptide" evidence="1">
    <location>
        <begin position="1"/>
        <end position="30"/>
    </location>
</feature>
<keyword evidence="3" id="KW-1185">Reference proteome</keyword>
<feature type="chain" id="PRO_5020993071" description="Secreted protein" evidence="1">
    <location>
        <begin position="31"/>
        <end position="166"/>
    </location>
</feature>
<gene>
    <name evidence="2" type="ORF">CLV71_12812</name>
</gene>
<proteinExistence type="predicted"/>
<organism evidence="2 3">
    <name type="scientific">Actinophytocola oryzae</name>
    <dbReference type="NCBI Taxonomy" id="502181"/>
    <lineage>
        <taxon>Bacteria</taxon>
        <taxon>Bacillati</taxon>
        <taxon>Actinomycetota</taxon>
        <taxon>Actinomycetes</taxon>
        <taxon>Pseudonocardiales</taxon>
        <taxon>Pseudonocardiaceae</taxon>
    </lineage>
</organism>
<evidence type="ECO:0000256" key="1">
    <source>
        <dbReference type="SAM" id="SignalP"/>
    </source>
</evidence>
<evidence type="ECO:0008006" key="4">
    <source>
        <dbReference type="Google" id="ProtNLM"/>
    </source>
</evidence>
<accession>A0A4R7URS2</accession>
<dbReference type="EMBL" id="SOCP01000028">
    <property type="protein sequence ID" value="TDV37748.1"/>
    <property type="molecule type" value="Genomic_DNA"/>
</dbReference>
<dbReference type="AlphaFoldDB" id="A0A4R7URS2"/>
<comment type="caution">
    <text evidence="2">The sequence shown here is derived from an EMBL/GenBank/DDBJ whole genome shotgun (WGS) entry which is preliminary data.</text>
</comment>
<dbReference type="RefSeq" id="WP_133908952.1">
    <property type="nucleotide sequence ID" value="NZ_SOCP01000028.1"/>
</dbReference>
<keyword evidence="1" id="KW-0732">Signal</keyword>
<evidence type="ECO:0000313" key="2">
    <source>
        <dbReference type="EMBL" id="TDV37748.1"/>
    </source>
</evidence>
<name>A0A4R7URS2_9PSEU</name>
<dbReference type="Proteomes" id="UP000294927">
    <property type="component" value="Unassembled WGS sequence"/>
</dbReference>
<protein>
    <recommendedName>
        <fullName evidence="4">Secreted protein</fullName>
    </recommendedName>
</protein>
<evidence type="ECO:0000313" key="3">
    <source>
        <dbReference type="Proteomes" id="UP000294927"/>
    </source>
</evidence>